<comment type="caution">
    <text evidence="6">The sequence shown here is derived from an EMBL/GenBank/DDBJ whole genome shotgun (WGS) entry which is preliminary data.</text>
</comment>
<keyword evidence="3" id="KW-0547">Nucleotide-binding</keyword>
<dbReference type="SUPFAM" id="SSF52540">
    <property type="entry name" value="P-loop containing nucleoside triphosphate hydrolases"/>
    <property type="match status" value="1"/>
</dbReference>
<evidence type="ECO:0000256" key="4">
    <source>
        <dbReference type="ARBA" id="ARBA00022840"/>
    </source>
</evidence>
<dbReference type="InterPro" id="IPR022501">
    <property type="entry name" value="ABC_Gallidermin_ATP-bd"/>
</dbReference>
<dbReference type="InterPro" id="IPR003593">
    <property type="entry name" value="AAA+_ATPase"/>
</dbReference>
<evidence type="ECO:0000313" key="7">
    <source>
        <dbReference type="Proteomes" id="UP000287857"/>
    </source>
</evidence>
<dbReference type="AlphaFoldDB" id="A0A429ZZC8"/>
<dbReference type="EMBL" id="NGJS01000005">
    <property type="protein sequence ID" value="RST99372.1"/>
    <property type="molecule type" value="Genomic_DNA"/>
</dbReference>
<dbReference type="NCBIfam" id="TIGR03740">
    <property type="entry name" value="galliderm_ABC"/>
    <property type="match status" value="1"/>
</dbReference>
<proteinExistence type="inferred from homology"/>
<dbReference type="Gene3D" id="3.40.50.300">
    <property type="entry name" value="P-loop containing nucleotide triphosphate hydrolases"/>
    <property type="match status" value="1"/>
</dbReference>
<keyword evidence="7" id="KW-1185">Reference proteome</keyword>
<dbReference type="PROSITE" id="PS50893">
    <property type="entry name" value="ABC_TRANSPORTER_2"/>
    <property type="match status" value="1"/>
</dbReference>
<dbReference type="SMART" id="SM00382">
    <property type="entry name" value="AAA"/>
    <property type="match status" value="1"/>
</dbReference>
<dbReference type="Pfam" id="PF00005">
    <property type="entry name" value="ABC_tran"/>
    <property type="match status" value="1"/>
</dbReference>
<dbReference type="InterPro" id="IPR003439">
    <property type="entry name" value="ABC_transporter-like_ATP-bd"/>
</dbReference>
<sequence>MNTYKVQMTGIVKKYKRHAIINDLNLNVPQGRVYGLLGANGAGKSTTLKMLVGMIKPTSGEILIDGHPLTEGDLLKIGTLIEDAPLYRNLSAYENLLVRATILGVPEERIHKVLHQVDLSDTGKKKVKNFSMGMKQRLGIALALINMPSLLILDEPTNGLDPVAIKELRHLIKTLKKQGITIIVSSHILAEIESVADNIGIIYNGKLGYEGKTPENIEALEALFFKIVQPNQAGV</sequence>
<dbReference type="Proteomes" id="UP000287857">
    <property type="component" value="Unassembled WGS sequence"/>
</dbReference>
<comment type="similarity">
    <text evidence="1">Belongs to the ABC transporter superfamily.</text>
</comment>
<feature type="domain" description="ABC transporter" evidence="5">
    <location>
        <begin position="6"/>
        <end position="229"/>
    </location>
</feature>
<dbReference type="PANTHER" id="PTHR43335">
    <property type="entry name" value="ABC TRANSPORTER, ATP-BINDING PROTEIN"/>
    <property type="match status" value="1"/>
</dbReference>
<keyword evidence="4 6" id="KW-0067">ATP-binding</keyword>
<accession>A0A429ZZC8</accession>
<evidence type="ECO:0000259" key="5">
    <source>
        <dbReference type="PROSITE" id="PS50893"/>
    </source>
</evidence>
<dbReference type="InterPro" id="IPR027417">
    <property type="entry name" value="P-loop_NTPase"/>
</dbReference>
<evidence type="ECO:0000313" key="6">
    <source>
        <dbReference type="EMBL" id="RST99372.1"/>
    </source>
</evidence>
<gene>
    <name evidence="6" type="ORF">CBF37_05220</name>
</gene>
<evidence type="ECO:0000256" key="3">
    <source>
        <dbReference type="ARBA" id="ARBA00022741"/>
    </source>
</evidence>
<name>A0A429ZZC8_9ENTE</name>
<dbReference type="GO" id="GO:0016887">
    <property type="term" value="F:ATP hydrolysis activity"/>
    <property type="evidence" value="ECO:0007669"/>
    <property type="project" value="InterPro"/>
</dbReference>
<dbReference type="PANTHER" id="PTHR43335:SF4">
    <property type="entry name" value="ABC TRANSPORTER, ATP-BINDING PROTEIN"/>
    <property type="match status" value="1"/>
</dbReference>
<protein>
    <submittedName>
        <fullName evidence="6">Lantibiotic ABC transporter ATP-binding protein</fullName>
    </submittedName>
</protein>
<keyword evidence="2" id="KW-0813">Transport</keyword>
<dbReference type="OrthoDB" id="9804819at2"/>
<dbReference type="GO" id="GO:0005524">
    <property type="term" value="F:ATP binding"/>
    <property type="evidence" value="ECO:0007669"/>
    <property type="project" value="UniProtKB-KW"/>
</dbReference>
<evidence type="ECO:0000256" key="1">
    <source>
        <dbReference type="ARBA" id="ARBA00005417"/>
    </source>
</evidence>
<organism evidence="6 7">
    <name type="scientific">Vagococcus vulneris</name>
    <dbReference type="NCBI Taxonomy" id="1977869"/>
    <lineage>
        <taxon>Bacteria</taxon>
        <taxon>Bacillati</taxon>
        <taxon>Bacillota</taxon>
        <taxon>Bacilli</taxon>
        <taxon>Lactobacillales</taxon>
        <taxon>Enterococcaceae</taxon>
        <taxon>Vagococcus</taxon>
    </lineage>
</organism>
<dbReference type="RefSeq" id="WP_125983690.1">
    <property type="nucleotide sequence ID" value="NZ_NGJS01000005.1"/>
</dbReference>
<reference evidence="6 7" key="1">
    <citation type="submission" date="2017-05" db="EMBL/GenBank/DDBJ databases">
        <title>Vagococcus spp. assemblies.</title>
        <authorList>
            <person name="Gulvik C.A."/>
        </authorList>
    </citation>
    <scope>NUCLEOTIDE SEQUENCE [LARGE SCALE GENOMIC DNA]</scope>
    <source>
        <strain evidence="6 7">SS1995</strain>
    </source>
</reference>
<evidence type="ECO:0000256" key="2">
    <source>
        <dbReference type="ARBA" id="ARBA00022448"/>
    </source>
</evidence>